<reference evidence="2" key="3">
    <citation type="submission" date="2025-09" db="UniProtKB">
        <authorList>
            <consortium name="Ensembl"/>
        </authorList>
    </citation>
    <scope>IDENTIFICATION</scope>
</reference>
<accession>A0A8C5G3S9</accession>
<organism evidence="2 3">
    <name type="scientific">Gouania willdenowi</name>
    <name type="common">Blunt-snouted clingfish</name>
    <name type="synonym">Lepadogaster willdenowi</name>
    <dbReference type="NCBI Taxonomy" id="441366"/>
    <lineage>
        <taxon>Eukaryota</taxon>
        <taxon>Metazoa</taxon>
        <taxon>Chordata</taxon>
        <taxon>Craniata</taxon>
        <taxon>Vertebrata</taxon>
        <taxon>Euteleostomi</taxon>
        <taxon>Actinopterygii</taxon>
        <taxon>Neopterygii</taxon>
        <taxon>Teleostei</taxon>
        <taxon>Neoteleostei</taxon>
        <taxon>Acanthomorphata</taxon>
        <taxon>Ovalentaria</taxon>
        <taxon>Blenniimorphae</taxon>
        <taxon>Blenniiformes</taxon>
        <taxon>Gobiesocoidei</taxon>
        <taxon>Gobiesocidae</taxon>
        <taxon>Gobiesocinae</taxon>
        <taxon>Gouania</taxon>
    </lineage>
</organism>
<reference evidence="2" key="1">
    <citation type="submission" date="2020-06" db="EMBL/GenBank/DDBJ databases">
        <authorList>
            <consortium name="Wellcome Sanger Institute Data Sharing"/>
        </authorList>
    </citation>
    <scope>NUCLEOTIDE SEQUENCE [LARGE SCALE GENOMIC DNA]</scope>
</reference>
<evidence type="ECO:0000313" key="2">
    <source>
        <dbReference type="Ensembl" id="ENSGWIP00000012079.1"/>
    </source>
</evidence>
<dbReference type="PANTHER" id="PTHR35673:SF1">
    <property type="entry name" value="UPF0500 PROTEIN C1ORF216"/>
    <property type="match status" value="1"/>
</dbReference>
<feature type="compositionally biased region" description="Low complexity" evidence="1">
    <location>
        <begin position="181"/>
        <end position="193"/>
    </location>
</feature>
<feature type="compositionally biased region" description="Polar residues" evidence="1">
    <location>
        <begin position="16"/>
        <end position="25"/>
    </location>
</feature>
<dbReference type="CTD" id="101883800"/>
<feature type="compositionally biased region" description="Acidic residues" evidence="1">
    <location>
        <begin position="156"/>
        <end position="170"/>
    </location>
</feature>
<dbReference type="AlphaFoldDB" id="A0A8C5G3S9"/>
<dbReference type="PANTHER" id="PTHR35673">
    <property type="entry name" value="UPF0500 PROTEIN C1ORF216"/>
    <property type="match status" value="1"/>
</dbReference>
<protein>
    <submittedName>
        <fullName evidence="2">Uncharacterized protein</fullName>
    </submittedName>
</protein>
<feature type="compositionally biased region" description="Basic and acidic residues" evidence="1">
    <location>
        <begin position="215"/>
        <end position="227"/>
    </location>
</feature>
<sequence length="356" mass="40085">MLQHQEQPVKSRHGGTNRSLDSSVGNHKRVKDGNYNFVSSKEDEVLTGSGVGDENRNQVRPRSLGPLGRDPPNFSPSSHHNSGILSPRSRRPCWNLLEPLHEIEGGDDGYGRVPPDGAEERRMEEEEGIYCQEDEKQQKKLGQLRRKSSLDFTSQQEEDLFAQEDKDEWGDSGSESEHSFQSESSRSSLNLESGGEGMLAGGWDRIGVGEPKLNQQEENRGSREVLARSKNFSQFKSMTGRTLGNVLEEGQENENDDKSSDSDGELPDMMDAVWTLRDREHFKAQEMEKHQVQLTMYRRLALIRWVRTLQGRVQEQQNRLQSSFDVILTQRKELLRMGTAAAMTTAAAPVAAVSQS</sequence>
<feature type="compositionally biased region" description="Low complexity" evidence="1">
    <location>
        <begin position="71"/>
        <end position="82"/>
    </location>
</feature>
<feature type="region of interest" description="Disordered" evidence="1">
    <location>
        <begin position="1"/>
        <end position="231"/>
    </location>
</feature>
<gene>
    <name evidence="2" type="primary">c11h1orf216</name>
</gene>
<dbReference type="Pfam" id="PF15546">
    <property type="entry name" value="DUF4653"/>
    <property type="match status" value="1"/>
</dbReference>
<keyword evidence="3" id="KW-1185">Reference proteome</keyword>
<feature type="region of interest" description="Disordered" evidence="1">
    <location>
        <begin position="246"/>
        <end position="267"/>
    </location>
</feature>
<dbReference type="InterPro" id="IPR027812">
    <property type="entry name" value="DUF4653"/>
</dbReference>
<proteinExistence type="predicted"/>
<name>A0A8C5G3S9_GOUWI</name>
<reference evidence="2" key="2">
    <citation type="submission" date="2025-08" db="UniProtKB">
        <authorList>
            <consortium name="Ensembl"/>
        </authorList>
    </citation>
    <scope>IDENTIFICATION</scope>
</reference>
<dbReference type="Ensembl" id="ENSGWIT00000013483.1">
    <property type="protein sequence ID" value="ENSGWIP00000012079.1"/>
    <property type="gene ID" value="ENSGWIG00000007042.1"/>
</dbReference>
<evidence type="ECO:0000256" key="1">
    <source>
        <dbReference type="SAM" id="MobiDB-lite"/>
    </source>
</evidence>
<dbReference type="Proteomes" id="UP000694680">
    <property type="component" value="Chromosome 11"/>
</dbReference>
<evidence type="ECO:0000313" key="3">
    <source>
        <dbReference type="Proteomes" id="UP000694680"/>
    </source>
</evidence>